<name>A0ABP8JS73_9MICO</name>
<dbReference type="RefSeq" id="WP_159900160.1">
    <property type="nucleotide sequence ID" value="NZ_BAABFX010000026.1"/>
</dbReference>
<comment type="caution">
    <text evidence="3">The sequence shown here is derived from an EMBL/GenBank/DDBJ whole genome shotgun (WGS) entry which is preliminary data.</text>
</comment>
<dbReference type="EMBL" id="BAABFX010000026">
    <property type="protein sequence ID" value="GAA4395266.1"/>
    <property type="molecule type" value="Genomic_DNA"/>
</dbReference>
<dbReference type="PANTHER" id="PTHR43022">
    <property type="entry name" value="PROTEIN SMF"/>
    <property type="match status" value="1"/>
</dbReference>
<proteinExistence type="inferred from homology"/>
<dbReference type="NCBIfam" id="TIGR00732">
    <property type="entry name" value="dprA"/>
    <property type="match status" value="1"/>
</dbReference>
<evidence type="ECO:0000313" key="4">
    <source>
        <dbReference type="Proteomes" id="UP001500390"/>
    </source>
</evidence>
<dbReference type="InterPro" id="IPR003488">
    <property type="entry name" value="DprA"/>
</dbReference>
<dbReference type="SUPFAM" id="SSF102405">
    <property type="entry name" value="MCP/YpsA-like"/>
    <property type="match status" value="1"/>
</dbReference>
<dbReference type="Gene3D" id="3.40.50.450">
    <property type="match status" value="1"/>
</dbReference>
<dbReference type="PANTHER" id="PTHR43022:SF1">
    <property type="entry name" value="PROTEIN SMF"/>
    <property type="match status" value="1"/>
</dbReference>
<evidence type="ECO:0000259" key="2">
    <source>
        <dbReference type="Pfam" id="PF02481"/>
    </source>
</evidence>
<dbReference type="InterPro" id="IPR057666">
    <property type="entry name" value="DrpA_SLOG"/>
</dbReference>
<protein>
    <submittedName>
        <fullName evidence="3">DNA-processing protein DprA</fullName>
    </submittedName>
</protein>
<accession>A0ABP8JS73</accession>
<dbReference type="Proteomes" id="UP001500390">
    <property type="component" value="Unassembled WGS sequence"/>
</dbReference>
<feature type="domain" description="Smf/DprA SLOG" evidence="2">
    <location>
        <begin position="90"/>
        <end position="299"/>
    </location>
</feature>
<evidence type="ECO:0000313" key="3">
    <source>
        <dbReference type="EMBL" id="GAA4395266.1"/>
    </source>
</evidence>
<dbReference type="Pfam" id="PF02481">
    <property type="entry name" value="DNA_processg_A"/>
    <property type="match status" value="1"/>
</dbReference>
<sequence length="395" mass="41263">MSASTITSAGSGRRPSSLERDERWARVAWAFLAEPRDPSVVQALDTYGAVEALARFRAGQLLVRPGALERLPDLDVDDLAHAADRQGVHVVVPGDEGWPLGVDRLDEPPYALFVRGYPDLDTLVERSVAIVGSRAATDYGMRTAADLAEGLGTRGFTIISGAAYGIDSAAHRAALASGGPTVAVLACGADRYYPAAHRTMLNEIARTGAVVSEVPVGAAPYRSRFLARNRLIATLARATVVVEASQRSGSLTTARHARDNHLPVGAVPGPVTSMASAGCHALIRDTDAVLVTDAAEVAELAGRIGEDALPGLDELGRPREPQDDLDPVSYAVWSAVPVRSGASPEKIAAAAAVDARTLIGILAALEALGLVRRDAGTWRKVTARRVAGVTGGVTP</sequence>
<keyword evidence="4" id="KW-1185">Reference proteome</keyword>
<reference evidence="4" key="1">
    <citation type="journal article" date="2019" name="Int. J. Syst. Evol. Microbiol.">
        <title>The Global Catalogue of Microorganisms (GCM) 10K type strain sequencing project: providing services to taxonomists for standard genome sequencing and annotation.</title>
        <authorList>
            <consortium name="The Broad Institute Genomics Platform"/>
            <consortium name="The Broad Institute Genome Sequencing Center for Infectious Disease"/>
            <person name="Wu L."/>
            <person name="Ma J."/>
        </authorList>
    </citation>
    <scope>NUCLEOTIDE SEQUENCE [LARGE SCALE GENOMIC DNA]</scope>
    <source>
        <strain evidence="4">JCM 17738</strain>
    </source>
</reference>
<organism evidence="3 4">
    <name type="scientific">Ornithinibacter aureus</name>
    <dbReference type="NCBI Taxonomy" id="622664"/>
    <lineage>
        <taxon>Bacteria</taxon>
        <taxon>Bacillati</taxon>
        <taxon>Actinomycetota</taxon>
        <taxon>Actinomycetes</taxon>
        <taxon>Micrococcales</taxon>
        <taxon>Intrasporangiaceae</taxon>
        <taxon>Ornithinibacter</taxon>
    </lineage>
</organism>
<comment type="similarity">
    <text evidence="1">Belongs to the DprA/Smf family.</text>
</comment>
<evidence type="ECO:0000256" key="1">
    <source>
        <dbReference type="ARBA" id="ARBA00006525"/>
    </source>
</evidence>
<gene>
    <name evidence="3" type="primary">dprA</name>
    <name evidence="3" type="ORF">GCM10023153_17130</name>
</gene>